<protein>
    <submittedName>
        <fullName evidence="1">Uncharacterized protein</fullName>
    </submittedName>
</protein>
<evidence type="ECO:0000313" key="1">
    <source>
        <dbReference type="EMBL" id="SPO38866.1"/>
    </source>
</evidence>
<dbReference type="EMBL" id="OOIP01000011">
    <property type="protein sequence ID" value="SPO38866.1"/>
    <property type="molecule type" value="Genomic_DNA"/>
</dbReference>
<dbReference type="AlphaFoldDB" id="A0A5C3F4I5"/>
<keyword evidence="2" id="KW-1185">Reference proteome</keyword>
<organism evidence="1 2">
    <name type="scientific">Pseudozyma flocculosa</name>
    <dbReference type="NCBI Taxonomy" id="84751"/>
    <lineage>
        <taxon>Eukaryota</taxon>
        <taxon>Fungi</taxon>
        <taxon>Dikarya</taxon>
        <taxon>Basidiomycota</taxon>
        <taxon>Ustilaginomycotina</taxon>
        <taxon>Ustilaginomycetes</taxon>
        <taxon>Ustilaginales</taxon>
        <taxon>Ustilaginaceae</taxon>
        <taxon>Pseudozyma</taxon>
    </lineage>
</organism>
<gene>
    <name evidence="1" type="ORF">PSFLO_04345</name>
</gene>
<evidence type="ECO:0000313" key="2">
    <source>
        <dbReference type="Proteomes" id="UP000323386"/>
    </source>
</evidence>
<dbReference type="Proteomes" id="UP000323386">
    <property type="component" value="Unassembled WGS sequence"/>
</dbReference>
<name>A0A5C3F4I5_9BASI</name>
<reference evidence="1 2" key="1">
    <citation type="submission" date="2018-03" db="EMBL/GenBank/DDBJ databases">
        <authorList>
            <person name="Guldener U."/>
        </authorList>
    </citation>
    <scope>NUCLEOTIDE SEQUENCE [LARGE SCALE GENOMIC DNA]</scope>
    <source>
        <strain evidence="1 2">DAOM196992</strain>
    </source>
</reference>
<proteinExistence type="predicted"/>
<accession>A0A5C3F4I5</accession>
<dbReference type="Gene3D" id="3.30.40.220">
    <property type="match status" value="1"/>
</dbReference>
<sequence>MSGQLDQGRHGQVHQAQGSLTDACPLHATAADAVQDTYKKNKEERKDRGLCRNIACTGKYKIVDGVCENKAAHGITEMHTHSFRSEFHLKANQAIKRMLDKEWPQWGDYDADRDKLELDDKKEEIYHLLVKLYGKVDGRCTRCGIKLLDHKEAGDGHPFNRVSFDRTQPGSKGGHYEEGNVKRVCTGCNCLKMDHDLRTSLS</sequence>